<dbReference type="PANTHER" id="PTHR43432:SF3">
    <property type="entry name" value="SLR0285 PROTEIN"/>
    <property type="match status" value="1"/>
</dbReference>
<dbReference type="RefSeq" id="WP_190470456.1">
    <property type="nucleotide sequence ID" value="NZ_JACJSG010000010.1"/>
</dbReference>
<dbReference type="InterPro" id="IPR040086">
    <property type="entry name" value="MJ0683-like"/>
</dbReference>
<evidence type="ECO:0000256" key="2">
    <source>
        <dbReference type="ARBA" id="ARBA00023004"/>
    </source>
</evidence>
<keyword evidence="2" id="KW-0408">Iron</keyword>
<dbReference type="Gene3D" id="3.80.30.30">
    <property type="match status" value="1"/>
</dbReference>
<name>A0ABR8D133_9NOST</name>
<dbReference type="CDD" id="cd01335">
    <property type="entry name" value="Radical_SAM"/>
    <property type="match status" value="1"/>
</dbReference>
<dbReference type="Pfam" id="PF04055">
    <property type="entry name" value="Radical_SAM"/>
    <property type="match status" value="1"/>
</dbReference>
<proteinExistence type="predicted"/>
<keyword evidence="3" id="KW-0411">Iron-sulfur</keyword>
<dbReference type="SFLD" id="SFLDG01084">
    <property type="entry name" value="Uncharacterised_Radical_SAM_Su"/>
    <property type="match status" value="1"/>
</dbReference>
<dbReference type="EMBL" id="JACJSG010000010">
    <property type="protein sequence ID" value="MBD2500835.1"/>
    <property type="molecule type" value="Genomic_DNA"/>
</dbReference>
<keyword evidence="6" id="KW-1185">Reference proteome</keyword>
<dbReference type="InterPro" id="IPR007197">
    <property type="entry name" value="rSAM"/>
</dbReference>
<organism evidence="5 6">
    <name type="scientific">Anabaena azotica FACHB-119</name>
    <dbReference type="NCBI Taxonomy" id="947527"/>
    <lineage>
        <taxon>Bacteria</taxon>
        <taxon>Bacillati</taxon>
        <taxon>Cyanobacteriota</taxon>
        <taxon>Cyanophyceae</taxon>
        <taxon>Nostocales</taxon>
        <taxon>Nostocaceae</taxon>
        <taxon>Anabaena</taxon>
        <taxon>Anabaena azotica</taxon>
    </lineage>
</organism>
<reference evidence="5 6" key="1">
    <citation type="journal article" date="2020" name="ISME J.">
        <title>Comparative genomics reveals insights into cyanobacterial evolution and habitat adaptation.</title>
        <authorList>
            <person name="Chen M.Y."/>
            <person name="Teng W.K."/>
            <person name="Zhao L."/>
            <person name="Hu C.X."/>
            <person name="Zhou Y.K."/>
            <person name="Han B.P."/>
            <person name="Song L.R."/>
            <person name="Shu W.S."/>
        </authorList>
    </citation>
    <scope>NUCLEOTIDE SEQUENCE [LARGE SCALE GENOMIC DNA]</scope>
    <source>
        <strain evidence="5 6">FACHB-119</strain>
    </source>
</reference>
<comment type="caution">
    <text evidence="5">The sequence shown here is derived from an EMBL/GenBank/DDBJ whole genome shotgun (WGS) entry which is preliminary data.</text>
</comment>
<evidence type="ECO:0000256" key="3">
    <source>
        <dbReference type="ARBA" id="ARBA00023014"/>
    </source>
</evidence>
<evidence type="ECO:0000256" key="1">
    <source>
        <dbReference type="ARBA" id="ARBA00022723"/>
    </source>
</evidence>
<dbReference type="PANTHER" id="PTHR43432">
    <property type="entry name" value="SLR0285 PROTEIN"/>
    <property type="match status" value="1"/>
</dbReference>
<feature type="domain" description="Radical SAM core" evidence="4">
    <location>
        <begin position="51"/>
        <end position="211"/>
    </location>
</feature>
<evidence type="ECO:0000313" key="6">
    <source>
        <dbReference type="Proteomes" id="UP000661112"/>
    </source>
</evidence>
<sequence length="312" mass="36130">MAKIRYEGYCEGEPTRLVREKFGNANVYGQQTKSLLTKATGFIAAYDFTLNPYRGCQYGCSYCYAAAFSPNDKMRQDWGNWVIFKENAEEVLSKELYKWYAKNPQTPPRIYMSSVTDPYQPFESRYGLTRRLLEVMLEVRDNGYPTPTLVIQTRSPIITRDIDYLQRFQRLRINMSIPTGSELVRKDFEPRSPSIKARFNAISIIQQKIDAFKGFVPKISITITPLLPTLLTDETSFIDKLAIADRIVIQDFHPSHNRSLIASTRPEANTVKPKYAWWYASEESSYIKFKEKLVSRLTHVEIKEGKEGFGYE</sequence>
<dbReference type="Proteomes" id="UP000661112">
    <property type="component" value="Unassembled WGS sequence"/>
</dbReference>
<evidence type="ECO:0000259" key="4">
    <source>
        <dbReference type="Pfam" id="PF04055"/>
    </source>
</evidence>
<protein>
    <submittedName>
        <fullName evidence="5">Radical SAM protein</fullName>
    </submittedName>
</protein>
<accession>A0ABR8D133</accession>
<keyword evidence="1" id="KW-0479">Metal-binding</keyword>
<evidence type="ECO:0000313" key="5">
    <source>
        <dbReference type="EMBL" id="MBD2500835.1"/>
    </source>
</evidence>
<dbReference type="SFLD" id="SFLDS00029">
    <property type="entry name" value="Radical_SAM"/>
    <property type="match status" value="1"/>
</dbReference>
<gene>
    <name evidence="5" type="ORF">H6G83_09450</name>
</gene>